<dbReference type="NCBIfam" id="TIGR00163">
    <property type="entry name" value="PS_decarb"/>
    <property type="match status" value="1"/>
</dbReference>
<dbReference type="InterPro" id="IPR033177">
    <property type="entry name" value="PSD-B"/>
</dbReference>
<evidence type="ECO:0000256" key="10">
    <source>
        <dbReference type="ARBA" id="ARBA00023317"/>
    </source>
</evidence>
<name>A0A8J5X787_DIALT</name>
<dbReference type="UniPathway" id="UPA00558"/>
<keyword evidence="9" id="KW-1208">Phospholipid metabolism</keyword>
<evidence type="ECO:0000256" key="1">
    <source>
        <dbReference type="ARBA" id="ARBA00001928"/>
    </source>
</evidence>
<gene>
    <name evidence="12" type="ORF">KFE25_010995</name>
</gene>
<reference evidence="12" key="1">
    <citation type="submission" date="2021-05" db="EMBL/GenBank/DDBJ databases">
        <title>The genome of the haptophyte Pavlova lutheri (Diacronema luteri, Pavlovales) - a model for lipid biosynthesis in eukaryotic algae.</title>
        <authorList>
            <person name="Hulatt C.J."/>
            <person name="Posewitz M.C."/>
        </authorList>
    </citation>
    <scope>NUCLEOTIDE SEQUENCE</scope>
    <source>
        <strain evidence="12">NIVA-4/92</strain>
    </source>
</reference>
<evidence type="ECO:0000256" key="9">
    <source>
        <dbReference type="ARBA" id="ARBA00023264"/>
    </source>
</evidence>
<dbReference type="OMA" id="RWVANQC"/>
<comment type="cofactor">
    <cofactor evidence="1">
        <name>pyruvate</name>
        <dbReference type="ChEBI" id="CHEBI:15361"/>
    </cofactor>
</comment>
<keyword evidence="7" id="KW-0594">Phospholipid biosynthesis</keyword>
<evidence type="ECO:0000256" key="7">
    <source>
        <dbReference type="ARBA" id="ARBA00023209"/>
    </source>
</evidence>
<evidence type="ECO:0000256" key="11">
    <source>
        <dbReference type="ARBA" id="ARBA00024326"/>
    </source>
</evidence>
<proteinExistence type="predicted"/>
<keyword evidence="8" id="KW-0456">Lyase</keyword>
<evidence type="ECO:0000256" key="2">
    <source>
        <dbReference type="ARBA" id="ARBA00005189"/>
    </source>
</evidence>
<dbReference type="InterPro" id="IPR003817">
    <property type="entry name" value="PS_Dcarbxylase"/>
</dbReference>
<dbReference type="AlphaFoldDB" id="A0A8J5X787"/>
<dbReference type="Proteomes" id="UP000751190">
    <property type="component" value="Unassembled WGS sequence"/>
</dbReference>
<keyword evidence="13" id="KW-1185">Reference proteome</keyword>
<dbReference type="EMBL" id="JAGTXO010000036">
    <property type="protein sequence ID" value="KAG8459946.1"/>
    <property type="molecule type" value="Genomic_DNA"/>
</dbReference>
<dbReference type="GO" id="GO:0006646">
    <property type="term" value="P:phosphatidylethanolamine biosynthetic process"/>
    <property type="evidence" value="ECO:0007669"/>
    <property type="project" value="UniProtKB-UniPathway"/>
</dbReference>
<keyword evidence="6" id="KW-0443">Lipid metabolism</keyword>
<evidence type="ECO:0000256" key="5">
    <source>
        <dbReference type="ARBA" id="ARBA00022793"/>
    </source>
</evidence>
<comment type="caution">
    <text evidence="12">The sequence shown here is derived from an EMBL/GenBank/DDBJ whole genome shotgun (WGS) entry which is preliminary data.</text>
</comment>
<dbReference type="GO" id="GO:0005739">
    <property type="term" value="C:mitochondrion"/>
    <property type="evidence" value="ECO:0007669"/>
    <property type="project" value="TreeGrafter"/>
</dbReference>
<dbReference type="PANTHER" id="PTHR10067">
    <property type="entry name" value="PHOSPHATIDYLSERINE DECARBOXYLASE"/>
    <property type="match status" value="1"/>
</dbReference>
<sequence length="372" mass="38597">MVLGRLVSTQLVARASARTLSARLAPGSRRLSAVSSARLAARAAGTLAAASTGAGLGLLGLTAYLRSDPPPSEMDTFVLNAYSLATLIPWRPLSRAAGWLHDLRLPPWARPPLLGLYARALGISLADAAPAELRAYESAGALFARRLRPDSRPLDAAAPLLSPVDGLVLCAGPVEPAAAGKPPTLIVKGVSYSLSALLGGGSAHLGRPLHQITIYLAPSDYHGFHAPADAVLYEARHVAGALLSVHPALLQRWHTLATNERLVLSGVWAHGYLALVAVGATGVGSIELQSEPRLVTNRAGALHGAVVSRTLEQSAAPVARGERLGGFRLGSCVVVLFESHAHPAYAVSAGARVRLGEPLVRAFEPRAADAGS</sequence>
<dbReference type="OrthoDB" id="4330at2759"/>
<evidence type="ECO:0000256" key="6">
    <source>
        <dbReference type="ARBA" id="ARBA00023098"/>
    </source>
</evidence>
<dbReference type="PANTHER" id="PTHR10067:SF6">
    <property type="entry name" value="PHOSPHATIDYLSERINE DECARBOXYLASE PROENZYME, MITOCHONDRIAL"/>
    <property type="match status" value="1"/>
</dbReference>
<organism evidence="12 13">
    <name type="scientific">Diacronema lutheri</name>
    <name type="common">Unicellular marine alga</name>
    <name type="synonym">Monochrysis lutheri</name>
    <dbReference type="NCBI Taxonomy" id="2081491"/>
    <lineage>
        <taxon>Eukaryota</taxon>
        <taxon>Haptista</taxon>
        <taxon>Haptophyta</taxon>
        <taxon>Pavlovophyceae</taxon>
        <taxon>Pavlovales</taxon>
        <taxon>Pavlovaceae</taxon>
        <taxon>Diacronema</taxon>
    </lineage>
</organism>
<evidence type="ECO:0000313" key="12">
    <source>
        <dbReference type="EMBL" id="KAG8459946.1"/>
    </source>
</evidence>
<evidence type="ECO:0000256" key="3">
    <source>
        <dbReference type="ARBA" id="ARBA00012243"/>
    </source>
</evidence>
<comment type="pathway">
    <text evidence="2">Lipid metabolism.</text>
</comment>
<evidence type="ECO:0000256" key="4">
    <source>
        <dbReference type="ARBA" id="ARBA00022516"/>
    </source>
</evidence>
<keyword evidence="5" id="KW-0210">Decarboxylase</keyword>
<keyword evidence="4" id="KW-0444">Lipid biosynthesis</keyword>
<keyword evidence="10" id="KW-0670">Pyruvate</keyword>
<protein>
    <recommendedName>
        <fullName evidence="3">phosphatidylserine decarboxylase</fullName>
        <ecNumber evidence="3">4.1.1.65</ecNumber>
    </recommendedName>
</protein>
<evidence type="ECO:0000256" key="8">
    <source>
        <dbReference type="ARBA" id="ARBA00023239"/>
    </source>
</evidence>
<dbReference type="Pfam" id="PF02666">
    <property type="entry name" value="PS_Dcarbxylase"/>
    <property type="match status" value="1"/>
</dbReference>
<evidence type="ECO:0000313" key="13">
    <source>
        <dbReference type="Proteomes" id="UP000751190"/>
    </source>
</evidence>
<comment type="pathway">
    <text evidence="11">Phospholipid metabolism; phosphatidylethanolamine biosynthesis.</text>
</comment>
<dbReference type="EC" id="4.1.1.65" evidence="3"/>
<dbReference type="GO" id="GO:0004609">
    <property type="term" value="F:phosphatidylserine decarboxylase activity"/>
    <property type="evidence" value="ECO:0007669"/>
    <property type="project" value="UniProtKB-EC"/>
</dbReference>
<accession>A0A8J5X787</accession>